<name>A0AAU8LU90_9BACT</name>
<proteinExistence type="predicted"/>
<gene>
    <name evidence="4" type="ORF">Q3M24_20405</name>
</gene>
<keyword evidence="2" id="KW-0812">Transmembrane</keyword>
<evidence type="ECO:0000313" key="4">
    <source>
        <dbReference type="EMBL" id="XCN72626.1"/>
    </source>
</evidence>
<feature type="compositionally biased region" description="Polar residues" evidence="1">
    <location>
        <begin position="208"/>
        <end position="223"/>
    </location>
</feature>
<feature type="region of interest" description="Disordered" evidence="1">
    <location>
        <begin position="200"/>
        <end position="229"/>
    </location>
</feature>
<evidence type="ECO:0000256" key="3">
    <source>
        <dbReference type="SAM" id="SignalP"/>
    </source>
</evidence>
<dbReference type="AlphaFoldDB" id="A0AAU8LU90"/>
<keyword evidence="2" id="KW-1133">Transmembrane helix</keyword>
<reference evidence="4" key="2">
    <citation type="submission" date="2024-06" db="EMBL/GenBank/DDBJ databases">
        <authorList>
            <person name="Plum-Jensen L.E."/>
            <person name="Schramm A."/>
            <person name="Marshall I.P.G."/>
        </authorList>
    </citation>
    <scope>NUCLEOTIDE SEQUENCE</scope>
    <source>
        <strain evidence="4">Rat1</strain>
    </source>
</reference>
<feature type="signal peptide" evidence="3">
    <location>
        <begin position="1"/>
        <end position="24"/>
    </location>
</feature>
<evidence type="ECO:0000256" key="1">
    <source>
        <dbReference type="SAM" id="MobiDB-lite"/>
    </source>
</evidence>
<feature type="transmembrane region" description="Helical" evidence="2">
    <location>
        <begin position="65"/>
        <end position="93"/>
    </location>
</feature>
<dbReference type="EMBL" id="CP159373">
    <property type="protein sequence ID" value="XCN72626.1"/>
    <property type="molecule type" value="Genomic_DNA"/>
</dbReference>
<sequence>MLRTTAQTALVAVALSTLPTTALACTVCIYSQFEYNLPYIGWWCLGITIWFLAIRTALDRLSSAVLWIFLALIAAEAFIGPWAFVILGGMALYTSIDTSLPKKRQKFSKRSQFAMTVISIIAFICIVTGLAISLHAKATRSDADFILQSKGAQGHIVLQRLIAEPTRSEAQLRKILANLDLSNPTHKYFTKEISEALEKLEKEKRNTAHGTSINSTDKSTSSAELPHRP</sequence>
<feature type="transmembrane region" description="Helical" evidence="2">
    <location>
        <begin position="40"/>
        <end position="58"/>
    </location>
</feature>
<feature type="transmembrane region" description="Helical" evidence="2">
    <location>
        <begin position="113"/>
        <end position="132"/>
    </location>
</feature>
<feature type="chain" id="PRO_5043683848" evidence="3">
    <location>
        <begin position="25"/>
        <end position="229"/>
    </location>
</feature>
<organism evidence="4">
    <name type="scientific">Candidatus Electrothrix aestuarii</name>
    <dbReference type="NCBI Taxonomy" id="3062594"/>
    <lineage>
        <taxon>Bacteria</taxon>
        <taxon>Pseudomonadati</taxon>
        <taxon>Thermodesulfobacteriota</taxon>
        <taxon>Desulfobulbia</taxon>
        <taxon>Desulfobulbales</taxon>
        <taxon>Desulfobulbaceae</taxon>
        <taxon>Candidatus Electrothrix</taxon>
    </lineage>
</organism>
<keyword evidence="2" id="KW-0472">Membrane</keyword>
<keyword evidence="3" id="KW-0732">Signal</keyword>
<accession>A0AAU8LU90</accession>
<evidence type="ECO:0000256" key="2">
    <source>
        <dbReference type="SAM" id="Phobius"/>
    </source>
</evidence>
<dbReference type="PROSITE" id="PS51257">
    <property type="entry name" value="PROKAR_LIPOPROTEIN"/>
    <property type="match status" value="1"/>
</dbReference>
<protein>
    <submittedName>
        <fullName evidence="4">Uncharacterized protein</fullName>
    </submittedName>
</protein>
<dbReference type="KEGG" id="eaj:Q3M24_20405"/>
<reference evidence="4" key="1">
    <citation type="journal article" date="2024" name="Syst. Appl. Microbiol.">
        <title>First single-strain enrichments of Electrothrix cable bacteria, description of E. aestuarii sp. nov. and E. rattekaaiensis sp. nov., and proposal of a cable bacteria taxonomy following the rules of the SeqCode.</title>
        <authorList>
            <person name="Plum-Jensen L.E."/>
            <person name="Schramm A."/>
            <person name="Marshall I.P.G."/>
        </authorList>
    </citation>
    <scope>NUCLEOTIDE SEQUENCE</scope>
    <source>
        <strain evidence="4">Rat1</strain>
    </source>
</reference>